<dbReference type="InterPro" id="IPR058998">
    <property type="entry name" value="YycE-like_N"/>
</dbReference>
<evidence type="ECO:0000313" key="3">
    <source>
        <dbReference type="Proteomes" id="UP000235015"/>
    </source>
</evidence>
<comment type="caution">
    <text evidence="2">The sequence shown here is derived from an EMBL/GenBank/DDBJ whole genome shotgun (WGS) entry which is preliminary data.</text>
</comment>
<dbReference type="AlphaFoldDB" id="A0A2N6CV69"/>
<feature type="domain" description="VOC" evidence="1">
    <location>
        <begin position="3"/>
        <end position="125"/>
    </location>
</feature>
<dbReference type="Pfam" id="PF22658">
    <property type="entry name" value="YycE-like_N"/>
    <property type="match status" value="1"/>
</dbReference>
<gene>
    <name evidence="2" type="ORF">C0630_11940</name>
</gene>
<evidence type="ECO:0000259" key="1">
    <source>
        <dbReference type="PROSITE" id="PS51819"/>
    </source>
</evidence>
<reference evidence="2 3" key="1">
    <citation type="submission" date="2017-11" db="EMBL/GenBank/DDBJ databases">
        <title>Genome-resolved metagenomics identifies genetic mobility, metabolic interactions, and unexpected diversity in perchlorate-reducing communities.</title>
        <authorList>
            <person name="Barnum T.P."/>
            <person name="Figueroa I.A."/>
            <person name="Carlstrom C.I."/>
            <person name="Lucas L.N."/>
            <person name="Engelbrektson A.L."/>
            <person name="Coates J.D."/>
        </authorList>
    </citation>
    <scope>NUCLEOTIDE SEQUENCE [LARGE SCALE GENOMIC DNA]</scope>
    <source>
        <strain evidence="2">BM301</strain>
    </source>
</reference>
<dbReference type="Proteomes" id="UP000235015">
    <property type="component" value="Unassembled WGS sequence"/>
</dbReference>
<dbReference type="Pfam" id="PF22659">
    <property type="entry name" value="YycE-like_C"/>
    <property type="match status" value="1"/>
</dbReference>
<proteinExistence type="predicted"/>
<dbReference type="CDD" id="cd06587">
    <property type="entry name" value="VOC"/>
    <property type="match status" value="1"/>
</dbReference>
<dbReference type="Gene3D" id="3.10.180.10">
    <property type="entry name" value="2,3-Dihydroxybiphenyl 1,2-Dioxygenase, domain 1"/>
    <property type="match status" value="1"/>
</dbReference>
<dbReference type="InterPro" id="IPR058997">
    <property type="entry name" value="YycE-like_C"/>
</dbReference>
<dbReference type="EMBL" id="PKUN01000021">
    <property type="protein sequence ID" value="PLX61106.1"/>
    <property type="molecule type" value="Genomic_DNA"/>
</dbReference>
<protein>
    <recommendedName>
        <fullName evidence="1">VOC domain-containing protein</fullName>
    </recommendedName>
</protein>
<organism evidence="2 3">
    <name type="scientific">Sedimenticola selenatireducens</name>
    <dbReference type="NCBI Taxonomy" id="191960"/>
    <lineage>
        <taxon>Bacteria</taxon>
        <taxon>Pseudomonadati</taxon>
        <taxon>Pseudomonadota</taxon>
        <taxon>Gammaproteobacteria</taxon>
        <taxon>Chromatiales</taxon>
        <taxon>Sedimenticolaceae</taxon>
        <taxon>Sedimenticola</taxon>
    </lineage>
</organism>
<name>A0A2N6CV69_9GAMM</name>
<dbReference type="InterPro" id="IPR037523">
    <property type="entry name" value="VOC_core"/>
</dbReference>
<sequence>MLPRLRVARPTSDLERSARMYREGLELQELGRFRDHDGFDGVMLGDIDGPYHLEFTRQPSQGELERPSPEALLVFYLPDPQAWQARCEKMLRAGFRRVTSTNPYWERGGCTFEDADGYRVVIHNSDWP</sequence>
<dbReference type="PROSITE" id="PS51819">
    <property type="entry name" value="VOC"/>
    <property type="match status" value="1"/>
</dbReference>
<dbReference type="RefSeq" id="WP_273439681.1">
    <property type="nucleotide sequence ID" value="NZ_PKUN01000021.1"/>
</dbReference>
<dbReference type="SUPFAM" id="SSF54593">
    <property type="entry name" value="Glyoxalase/Bleomycin resistance protein/Dihydroxybiphenyl dioxygenase"/>
    <property type="match status" value="1"/>
</dbReference>
<evidence type="ECO:0000313" key="2">
    <source>
        <dbReference type="EMBL" id="PLX61106.1"/>
    </source>
</evidence>
<accession>A0A2N6CV69</accession>
<dbReference type="InterPro" id="IPR029068">
    <property type="entry name" value="Glyas_Bleomycin-R_OHBP_Dase"/>
</dbReference>